<evidence type="ECO:0000256" key="6">
    <source>
        <dbReference type="ARBA" id="ARBA00022723"/>
    </source>
</evidence>
<feature type="non-terminal residue" evidence="17">
    <location>
        <position position="564"/>
    </location>
</feature>
<sequence length="564" mass="63269">MRPGTQRPACLQRSRQVIPGQIYVLGRDSHTSSLRGKGSLAERSERSRAEREPRGAERSRGAEEPRAERSREEPSRGEPERSQGEPRGAKGSREEPRGAERSREEPRGAERRGAERSRGEPRGAEGSREEPRGAERSREEPRGAERSREEPRGAEPRSREEAEGAERSREEPRGARGAKGSQGEPRGARGAEGSRGEPRGAEGSRGDRALSPLQHGIIRQLWPYAGQYVKDLCKYSIEPSMRTALEEYKLNGFQFEKIILGDTPPRFSGVKVYDDTSRHEIIMDMDFAYAGDCKFEVSVSKFKMGIKDLQISGRLRIMMKPLVRQIPLVGGLQVFFLNNPDVDFNLIGLADVFDMPGLSDILRSIVTEQIGHMMVLPNRYPIQLVEDIDVVELKCPAPAGVIRLNVIEAQNLMKKDIGIMGTGKSDPYCILRLGAQKFQTKTINNTVNPKWDFCCEFLTEVIQSQELDFELFDLDDGPGQDEFLGRANLDVQEIWKNGEVDMWVPLSEAKSGRIHIRATWLDLSDTADSLQLQLEEIRALQVTTKNPLHSAVLMVWVDSAKKLN</sequence>
<evidence type="ECO:0000256" key="9">
    <source>
        <dbReference type="ARBA" id="ARBA00022837"/>
    </source>
</evidence>
<name>A0A3R7P7N6_PENVA</name>
<dbReference type="PROSITE" id="PS51847">
    <property type="entry name" value="SMP"/>
    <property type="match status" value="1"/>
</dbReference>
<dbReference type="GO" id="GO:0031210">
    <property type="term" value="F:phosphatidylcholine binding"/>
    <property type="evidence" value="ECO:0007669"/>
    <property type="project" value="TreeGrafter"/>
</dbReference>
<dbReference type="GO" id="GO:0005789">
    <property type="term" value="C:endoplasmic reticulum membrane"/>
    <property type="evidence" value="ECO:0007669"/>
    <property type="project" value="UniProtKB-SubCell"/>
</dbReference>
<keyword evidence="9" id="KW-0106">Calcium</keyword>
<keyword evidence="8" id="KW-0256">Endoplasmic reticulum</keyword>
<evidence type="ECO:0000256" key="13">
    <source>
        <dbReference type="ARBA" id="ARBA00023136"/>
    </source>
</evidence>
<dbReference type="PROSITE" id="PS50004">
    <property type="entry name" value="C2"/>
    <property type="match status" value="1"/>
</dbReference>
<feature type="compositionally biased region" description="Basic and acidic residues" evidence="14">
    <location>
        <begin position="40"/>
        <end position="174"/>
    </location>
</feature>
<protein>
    <submittedName>
        <fullName evidence="17">Extended synaptotagmin-like protein 2a</fullName>
    </submittedName>
</protein>
<keyword evidence="10" id="KW-1133">Transmembrane helix</keyword>
<evidence type="ECO:0000256" key="5">
    <source>
        <dbReference type="ARBA" id="ARBA00022692"/>
    </source>
</evidence>
<evidence type="ECO:0000256" key="2">
    <source>
        <dbReference type="ARBA" id="ARBA00004477"/>
    </source>
</evidence>
<keyword evidence="4" id="KW-0813">Transport</keyword>
<dbReference type="GO" id="GO:0005886">
    <property type="term" value="C:plasma membrane"/>
    <property type="evidence" value="ECO:0007669"/>
    <property type="project" value="UniProtKB-SubCell"/>
</dbReference>
<dbReference type="InterPro" id="IPR031468">
    <property type="entry name" value="SMP_LBD"/>
</dbReference>
<evidence type="ECO:0000256" key="12">
    <source>
        <dbReference type="ARBA" id="ARBA00023121"/>
    </source>
</evidence>
<keyword evidence="7" id="KW-0677">Repeat</keyword>
<dbReference type="InterPro" id="IPR037733">
    <property type="entry name" value="Ext_Synaptotagmin_C2A"/>
</dbReference>
<dbReference type="GO" id="GO:0061817">
    <property type="term" value="P:endoplasmic reticulum-plasma membrane tethering"/>
    <property type="evidence" value="ECO:0007669"/>
    <property type="project" value="InterPro"/>
</dbReference>
<dbReference type="CDD" id="cd08391">
    <property type="entry name" value="C2A_C2C_Synaptotagmin_like"/>
    <property type="match status" value="1"/>
</dbReference>
<comment type="caution">
    <text evidence="17">The sequence shown here is derived from an EMBL/GenBank/DDBJ whole genome shotgun (WGS) entry which is preliminary data.</text>
</comment>
<feature type="compositionally biased region" description="Basic and acidic residues" evidence="14">
    <location>
        <begin position="186"/>
        <end position="208"/>
    </location>
</feature>
<dbReference type="Pfam" id="PF00168">
    <property type="entry name" value="C2"/>
    <property type="match status" value="1"/>
</dbReference>
<dbReference type="GO" id="GO:0035091">
    <property type="term" value="F:phosphatidylinositol binding"/>
    <property type="evidence" value="ECO:0007669"/>
    <property type="project" value="TreeGrafter"/>
</dbReference>
<evidence type="ECO:0000256" key="8">
    <source>
        <dbReference type="ARBA" id="ARBA00022824"/>
    </source>
</evidence>
<dbReference type="Gene3D" id="2.60.40.150">
    <property type="entry name" value="C2 domain"/>
    <property type="match status" value="1"/>
</dbReference>
<dbReference type="Proteomes" id="UP000283509">
    <property type="component" value="Unassembled WGS sequence"/>
</dbReference>
<dbReference type="PANTHER" id="PTHR45761:SF1">
    <property type="entry name" value="EXTENDED SYNAPTOTAGMIN-LIKE PROTEIN 2, ISOFORM C"/>
    <property type="match status" value="1"/>
</dbReference>
<dbReference type="InterPro" id="IPR000008">
    <property type="entry name" value="C2_dom"/>
</dbReference>
<gene>
    <name evidence="17" type="ORF">C7M84_018903</name>
</gene>
<accession>A0A3R7P7N6</accession>
<proteinExistence type="inferred from homology"/>
<dbReference type="SMART" id="SM00239">
    <property type="entry name" value="C2"/>
    <property type="match status" value="1"/>
</dbReference>
<keyword evidence="5" id="KW-0812">Transmembrane</keyword>
<keyword evidence="11" id="KW-0445">Lipid transport</keyword>
<feature type="region of interest" description="Disordered" evidence="14">
    <location>
        <begin position="22"/>
        <end position="209"/>
    </location>
</feature>
<dbReference type="GO" id="GO:0008429">
    <property type="term" value="F:phosphatidylethanolamine binding"/>
    <property type="evidence" value="ECO:0007669"/>
    <property type="project" value="TreeGrafter"/>
</dbReference>
<dbReference type="PANTHER" id="PTHR45761">
    <property type="entry name" value="EXTENDED SYNAPTOTAGMIN-LIKE PROTEIN 2, ISOFORM C"/>
    <property type="match status" value="1"/>
</dbReference>
<dbReference type="Pfam" id="PF17047">
    <property type="entry name" value="SMP_LBD"/>
    <property type="match status" value="1"/>
</dbReference>
<evidence type="ECO:0000259" key="16">
    <source>
        <dbReference type="PROSITE" id="PS51847"/>
    </source>
</evidence>
<dbReference type="OrthoDB" id="1029639at2759"/>
<feature type="domain" description="SMP-LTD" evidence="16">
    <location>
        <begin position="202"/>
        <end position="385"/>
    </location>
</feature>
<organism evidence="17 18">
    <name type="scientific">Penaeus vannamei</name>
    <name type="common">Whiteleg shrimp</name>
    <name type="synonym">Litopenaeus vannamei</name>
    <dbReference type="NCBI Taxonomy" id="6689"/>
    <lineage>
        <taxon>Eukaryota</taxon>
        <taxon>Metazoa</taxon>
        <taxon>Ecdysozoa</taxon>
        <taxon>Arthropoda</taxon>
        <taxon>Crustacea</taxon>
        <taxon>Multicrustacea</taxon>
        <taxon>Malacostraca</taxon>
        <taxon>Eumalacostraca</taxon>
        <taxon>Eucarida</taxon>
        <taxon>Decapoda</taxon>
        <taxon>Dendrobranchiata</taxon>
        <taxon>Penaeoidea</taxon>
        <taxon>Penaeidae</taxon>
        <taxon>Penaeus</taxon>
    </lineage>
</organism>
<evidence type="ECO:0000256" key="10">
    <source>
        <dbReference type="ARBA" id="ARBA00022989"/>
    </source>
</evidence>
<dbReference type="SUPFAM" id="SSF49562">
    <property type="entry name" value="C2 domain (Calcium/lipid-binding domain, CaLB)"/>
    <property type="match status" value="1"/>
</dbReference>
<evidence type="ECO:0000256" key="7">
    <source>
        <dbReference type="ARBA" id="ARBA00022737"/>
    </source>
</evidence>
<evidence type="ECO:0000256" key="4">
    <source>
        <dbReference type="ARBA" id="ARBA00022448"/>
    </source>
</evidence>
<evidence type="ECO:0000313" key="17">
    <source>
        <dbReference type="EMBL" id="ROT63221.1"/>
    </source>
</evidence>
<dbReference type="STRING" id="6689.A0A3R7P7N6"/>
<dbReference type="GO" id="GO:0005509">
    <property type="term" value="F:calcium ion binding"/>
    <property type="evidence" value="ECO:0007669"/>
    <property type="project" value="TreeGrafter"/>
</dbReference>
<evidence type="ECO:0000256" key="1">
    <source>
        <dbReference type="ARBA" id="ARBA00004202"/>
    </source>
</evidence>
<feature type="domain" description="C2" evidence="15">
    <location>
        <begin position="376"/>
        <end position="504"/>
    </location>
</feature>
<evidence type="ECO:0000256" key="3">
    <source>
        <dbReference type="ARBA" id="ARBA00005867"/>
    </source>
</evidence>
<dbReference type="EMBL" id="QCYY01003472">
    <property type="protein sequence ID" value="ROT63221.1"/>
    <property type="molecule type" value="Genomic_DNA"/>
</dbReference>
<keyword evidence="13" id="KW-0472">Membrane</keyword>
<dbReference type="AlphaFoldDB" id="A0A3R7P7N6"/>
<keyword evidence="12" id="KW-0446">Lipid-binding</keyword>
<evidence type="ECO:0000256" key="14">
    <source>
        <dbReference type="SAM" id="MobiDB-lite"/>
    </source>
</evidence>
<keyword evidence="18" id="KW-1185">Reference proteome</keyword>
<dbReference type="CDD" id="cd21670">
    <property type="entry name" value="SMP_ESyt"/>
    <property type="match status" value="1"/>
</dbReference>
<dbReference type="InterPro" id="IPR051634">
    <property type="entry name" value="Extended_Synaptotagmin"/>
</dbReference>
<evidence type="ECO:0000259" key="15">
    <source>
        <dbReference type="PROSITE" id="PS50004"/>
    </source>
</evidence>
<evidence type="ECO:0000256" key="11">
    <source>
        <dbReference type="ARBA" id="ARBA00023055"/>
    </source>
</evidence>
<dbReference type="GO" id="GO:0006869">
    <property type="term" value="P:lipid transport"/>
    <property type="evidence" value="ECO:0007669"/>
    <property type="project" value="UniProtKB-KW"/>
</dbReference>
<comment type="subcellular location">
    <subcellularLocation>
        <location evidence="1">Cell membrane</location>
        <topology evidence="1">Peripheral membrane protein</topology>
    </subcellularLocation>
    <subcellularLocation>
        <location evidence="2">Endoplasmic reticulum membrane</location>
        <topology evidence="2">Multi-pass membrane protein</topology>
    </subcellularLocation>
</comment>
<dbReference type="FunFam" id="2.60.40.150:FF:000155">
    <property type="entry name" value="extended synaptotagmin-2 isoform X1"/>
    <property type="match status" value="1"/>
</dbReference>
<dbReference type="GO" id="GO:0005544">
    <property type="term" value="F:calcium-dependent phospholipid binding"/>
    <property type="evidence" value="ECO:0007669"/>
    <property type="project" value="TreeGrafter"/>
</dbReference>
<reference evidence="17 18" key="1">
    <citation type="submission" date="2018-04" db="EMBL/GenBank/DDBJ databases">
        <authorList>
            <person name="Zhang X."/>
            <person name="Yuan J."/>
            <person name="Li F."/>
            <person name="Xiang J."/>
        </authorList>
    </citation>
    <scope>NUCLEOTIDE SEQUENCE [LARGE SCALE GENOMIC DNA]</scope>
    <source>
        <tissue evidence="17">Muscle</tissue>
    </source>
</reference>
<comment type="similarity">
    <text evidence="3">Belongs to the extended synaptotagmin family.</text>
</comment>
<reference evidence="17 18" key="2">
    <citation type="submission" date="2019-01" db="EMBL/GenBank/DDBJ databases">
        <title>The decoding of complex shrimp genome reveals the adaptation for benthos swimmer, frequently molting mechanism and breeding impact on genome.</title>
        <authorList>
            <person name="Sun Y."/>
            <person name="Gao Y."/>
            <person name="Yu Y."/>
        </authorList>
    </citation>
    <scope>NUCLEOTIDE SEQUENCE [LARGE SCALE GENOMIC DNA]</scope>
    <source>
        <tissue evidence="17">Muscle</tissue>
    </source>
</reference>
<dbReference type="InterPro" id="IPR035892">
    <property type="entry name" value="C2_domain_sf"/>
</dbReference>
<evidence type="ECO:0000313" key="18">
    <source>
        <dbReference type="Proteomes" id="UP000283509"/>
    </source>
</evidence>
<dbReference type="InterPro" id="IPR039010">
    <property type="entry name" value="Synaptotagmin_SMP"/>
</dbReference>
<keyword evidence="6" id="KW-0479">Metal-binding</keyword>